<name>A0AAW3TYS8_9SPHN</name>
<protein>
    <submittedName>
        <fullName evidence="1">HEAT repeat protein</fullName>
    </submittedName>
</protein>
<dbReference type="PANTHER" id="PTHR12697:SF5">
    <property type="entry name" value="DEOXYHYPUSINE HYDROXYLASE"/>
    <property type="match status" value="1"/>
</dbReference>
<organism evidence="1 2">
    <name type="scientific">Sphingomonas aquatilis</name>
    <dbReference type="NCBI Taxonomy" id="93063"/>
    <lineage>
        <taxon>Bacteria</taxon>
        <taxon>Pseudomonadati</taxon>
        <taxon>Pseudomonadota</taxon>
        <taxon>Alphaproteobacteria</taxon>
        <taxon>Sphingomonadales</taxon>
        <taxon>Sphingomonadaceae</taxon>
        <taxon>Sphingomonas</taxon>
    </lineage>
</organism>
<comment type="caution">
    <text evidence="1">The sequence shown here is derived from an EMBL/GenBank/DDBJ whole genome shotgun (WGS) entry which is preliminary data.</text>
</comment>
<dbReference type="SMART" id="SM00567">
    <property type="entry name" value="EZ_HEAT"/>
    <property type="match status" value="3"/>
</dbReference>
<evidence type="ECO:0000313" key="2">
    <source>
        <dbReference type="Proteomes" id="UP000528945"/>
    </source>
</evidence>
<dbReference type="AlphaFoldDB" id="A0AAW3TYS8"/>
<dbReference type="InterPro" id="IPR016024">
    <property type="entry name" value="ARM-type_fold"/>
</dbReference>
<dbReference type="Proteomes" id="UP000528945">
    <property type="component" value="Unassembled WGS sequence"/>
</dbReference>
<evidence type="ECO:0000313" key="1">
    <source>
        <dbReference type="EMBL" id="MBB3877585.1"/>
    </source>
</evidence>
<dbReference type="Gene3D" id="1.25.10.10">
    <property type="entry name" value="Leucine-rich Repeat Variant"/>
    <property type="match status" value="1"/>
</dbReference>
<dbReference type="RefSeq" id="WP_147037439.1">
    <property type="nucleotide sequence ID" value="NZ_JACIDB010000029.1"/>
</dbReference>
<dbReference type="EMBL" id="JACIDB010000029">
    <property type="protein sequence ID" value="MBB3877585.1"/>
    <property type="molecule type" value="Genomic_DNA"/>
</dbReference>
<gene>
    <name evidence="1" type="ORF">GGR47_003859</name>
</gene>
<accession>A0AAW3TYS8</accession>
<sequence length="272" mass="29827">MTSPADDNRSIPELFNAAFEGDNDAAWDAVAALHWRGSKDVLDRALALACSRDPKERGRAADILGQIGISDRTFPDQCFAAVLRLLADDDQQVVFDAIFALHHIDRSRAAPYIIPFAHHSWDNIRYAVAFALGAVDSVEAQTTLLSLMTDRDPEVRNWATFGIGQQSDADSDAIRHALKNQLCDADPDVRYEAIIGLGRRRDRRALGFLKTMLHDDPDDVFAREAAAKLLGINQAGIEQLTSCLVHFSGFSDGAATGRPIVHNRCCNQACIA</sequence>
<reference evidence="1 2" key="1">
    <citation type="submission" date="2020-08" db="EMBL/GenBank/DDBJ databases">
        <title>Genomic Encyclopedia of Type Strains, Phase IV (KMG-IV): sequencing the most valuable type-strain genomes for metagenomic binning, comparative biology and taxonomic classification.</title>
        <authorList>
            <person name="Goeker M."/>
        </authorList>
    </citation>
    <scope>NUCLEOTIDE SEQUENCE [LARGE SCALE GENOMIC DNA]</scope>
    <source>
        <strain evidence="1 2">DSM 15581</strain>
    </source>
</reference>
<dbReference type="InterPro" id="IPR011989">
    <property type="entry name" value="ARM-like"/>
</dbReference>
<dbReference type="Pfam" id="PF13646">
    <property type="entry name" value="HEAT_2"/>
    <property type="match status" value="1"/>
</dbReference>
<dbReference type="InterPro" id="IPR004155">
    <property type="entry name" value="PBS_lyase_HEAT"/>
</dbReference>
<dbReference type="SUPFAM" id="SSF48371">
    <property type="entry name" value="ARM repeat"/>
    <property type="match status" value="1"/>
</dbReference>
<dbReference type="GO" id="GO:0016491">
    <property type="term" value="F:oxidoreductase activity"/>
    <property type="evidence" value="ECO:0007669"/>
    <property type="project" value="TreeGrafter"/>
</dbReference>
<dbReference type="PANTHER" id="PTHR12697">
    <property type="entry name" value="PBS LYASE HEAT-LIKE PROTEIN"/>
    <property type="match status" value="1"/>
</dbReference>
<proteinExistence type="predicted"/>
<keyword evidence="2" id="KW-1185">Reference proteome</keyword>